<reference evidence="1 2" key="1">
    <citation type="submission" date="2024-01" db="EMBL/GenBank/DDBJ databases">
        <title>Characterization of antibiotic resistant novel bacterial strains and their environmental applications.</title>
        <authorList>
            <person name="Manzoor S."/>
            <person name="Abbas S."/>
            <person name="Arshad M."/>
            <person name="Ahmed I."/>
        </authorList>
    </citation>
    <scope>NUCLEOTIDE SEQUENCE [LARGE SCALE GENOMIC DNA]</scope>
    <source>
        <strain evidence="1 2">NCCP-602</strain>
    </source>
</reference>
<proteinExistence type="predicted"/>
<sequence length="46" mass="4941">MLPSELIDCDKEPVWLNQPAFQNRELIDIGLFAAESVVGLGASVPG</sequence>
<organism evidence="1 2">
    <name type="scientific">Brevibacterium metallidurans</name>
    <dbReference type="NCBI Taxonomy" id="1482676"/>
    <lineage>
        <taxon>Bacteria</taxon>
        <taxon>Bacillati</taxon>
        <taxon>Actinomycetota</taxon>
        <taxon>Actinomycetes</taxon>
        <taxon>Micrococcales</taxon>
        <taxon>Brevibacteriaceae</taxon>
        <taxon>Brevibacterium</taxon>
    </lineage>
</organism>
<dbReference type="Proteomes" id="UP001498238">
    <property type="component" value="Unassembled WGS sequence"/>
</dbReference>
<gene>
    <name evidence="1" type="ORF">NCCP602_34650</name>
</gene>
<dbReference type="EMBL" id="BAAAAF010000036">
    <property type="protein sequence ID" value="GAA0037503.1"/>
    <property type="molecule type" value="Genomic_DNA"/>
</dbReference>
<keyword evidence="2" id="KW-1185">Reference proteome</keyword>
<evidence type="ECO:0000313" key="1">
    <source>
        <dbReference type="EMBL" id="GAA0037503.1"/>
    </source>
</evidence>
<comment type="caution">
    <text evidence="1">The sequence shown here is derived from an EMBL/GenBank/DDBJ whole genome shotgun (WGS) entry which is preliminary data.</text>
</comment>
<name>A0ABP3CC73_9MICO</name>
<protein>
    <submittedName>
        <fullName evidence="1">Uncharacterized protein</fullName>
    </submittedName>
</protein>
<evidence type="ECO:0000313" key="2">
    <source>
        <dbReference type="Proteomes" id="UP001498238"/>
    </source>
</evidence>
<accession>A0ABP3CC73</accession>